<evidence type="ECO:0000313" key="3">
    <source>
        <dbReference type="Proteomes" id="UP001305779"/>
    </source>
</evidence>
<evidence type="ECO:0000313" key="2">
    <source>
        <dbReference type="EMBL" id="KAK4497379.1"/>
    </source>
</evidence>
<feature type="region of interest" description="Disordered" evidence="1">
    <location>
        <begin position="122"/>
        <end position="143"/>
    </location>
</feature>
<dbReference type="Proteomes" id="UP001305779">
    <property type="component" value="Unassembled WGS sequence"/>
</dbReference>
<name>A0ABR0E7J0_ZASCE</name>
<dbReference type="EMBL" id="JAXOVC010000009">
    <property type="protein sequence ID" value="KAK4497379.1"/>
    <property type="molecule type" value="Genomic_DNA"/>
</dbReference>
<sequence>MRSANNTTFPSEPTSQWTIPLDMWTKYFEGKNPRFSHTLYSTLKTQTQDERAHFISKILAITGPGHSYQLCVPVEIRKMRSFPDDAHDCSTTVLEAISRIFVFAGVDAPVDAPDVDAMDIDEEGSSHQQHQQHHYESRFPGTTASSYDQEIAQKLEQKLMAERELFEAERQCDEQRWLCTIAGWTGGGIVGEIEHGY</sequence>
<organism evidence="2 3">
    <name type="scientific">Zasmidium cellare</name>
    <name type="common">Wine cellar mold</name>
    <name type="synonym">Racodium cellare</name>
    <dbReference type="NCBI Taxonomy" id="395010"/>
    <lineage>
        <taxon>Eukaryota</taxon>
        <taxon>Fungi</taxon>
        <taxon>Dikarya</taxon>
        <taxon>Ascomycota</taxon>
        <taxon>Pezizomycotina</taxon>
        <taxon>Dothideomycetes</taxon>
        <taxon>Dothideomycetidae</taxon>
        <taxon>Mycosphaerellales</taxon>
        <taxon>Mycosphaerellaceae</taxon>
        <taxon>Zasmidium</taxon>
    </lineage>
</organism>
<accession>A0ABR0E7J0</accession>
<reference evidence="2 3" key="1">
    <citation type="journal article" date="2023" name="G3 (Bethesda)">
        <title>A chromosome-level genome assembly of Zasmidium syzygii isolated from banana leaves.</title>
        <authorList>
            <person name="van Westerhoven A.C."/>
            <person name="Mehrabi R."/>
            <person name="Talebi R."/>
            <person name="Steentjes M.B.F."/>
            <person name="Corcolon B."/>
            <person name="Chong P.A."/>
            <person name="Kema G.H.J."/>
            <person name="Seidl M.F."/>
        </authorList>
    </citation>
    <scope>NUCLEOTIDE SEQUENCE [LARGE SCALE GENOMIC DNA]</scope>
    <source>
        <strain evidence="2 3">P124</strain>
    </source>
</reference>
<comment type="caution">
    <text evidence="2">The sequence shown here is derived from an EMBL/GenBank/DDBJ whole genome shotgun (WGS) entry which is preliminary data.</text>
</comment>
<evidence type="ECO:0000256" key="1">
    <source>
        <dbReference type="SAM" id="MobiDB-lite"/>
    </source>
</evidence>
<proteinExistence type="predicted"/>
<protein>
    <submittedName>
        <fullName evidence="2">Uncharacterized protein</fullName>
    </submittedName>
</protein>
<keyword evidence="3" id="KW-1185">Reference proteome</keyword>
<gene>
    <name evidence="2" type="ORF">PRZ48_011830</name>
</gene>